<evidence type="ECO:0000313" key="1">
    <source>
        <dbReference type="EMBL" id="MFB9134014.1"/>
    </source>
</evidence>
<keyword evidence="2" id="KW-1185">Reference proteome</keyword>
<dbReference type="Pfam" id="PF13671">
    <property type="entry name" value="AAA_33"/>
    <property type="match status" value="1"/>
</dbReference>
<organism evidence="1 2">
    <name type="scientific">Vibrio olivae</name>
    <dbReference type="NCBI Taxonomy" id="1243002"/>
    <lineage>
        <taxon>Bacteria</taxon>
        <taxon>Pseudomonadati</taxon>
        <taxon>Pseudomonadota</taxon>
        <taxon>Gammaproteobacteria</taxon>
        <taxon>Vibrionales</taxon>
        <taxon>Vibrionaceae</taxon>
        <taxon>Vibrio</taxon>
    </lineage>
</organism>
<dbReference type="EMBL" id="JBHMEP010000001">
    <property type="protein sequence ID" value="MFB9134014.1"/>
    <property type="molecule type" value="Genomic_DNA"/>
</dbReference>
<sequence>MAKIFFICGFIGSGKTHVAHQLAKQTPAFRFTIDEWMIPLFGEHMEREVFDGHLATLKELFKRSSLELLALDVSVVLDFGFWTRRDRAEFRRWALEHQIEYGFVYLNTDFDTCCKRALARNKTRQLHTAYEMNPEYVLVLV</sequence>
<proteinExistence type="predicted"/>
<dbReference type="InterPro" id="IPR027417">
    <property type="entry name" value="P-loop_NTPase"/>
</dbReference>
<reference evidence="1 2" key="1">
    <citation type="submission" date="2024-09" db="EMBL/GenBank/DDBJ databases">
        <authorList>
            <person name="Sun Q."/>
            <person name="Mori K."/>
        </authorList>
    </citation>
    <scope>NUCLEOTIDE SEQUENCE [LARGE SCALE GENOMIC DNA]</scope>
    <source>
        <strain evidence="1 2">CECT 8064</strain>
    </source>
</reference>
<dbReference type="Proteomes" id="UP001589645">
    <property type="component" value="Unassembled WGS sequence"/>
</dbReference>
<dbReference type="SUPFAM" id="SSF52540">
    <property type="entry name" value="P-loop containing nucleoside triphosphate hydrolases"/>
    <property type="match status" value="1"/>
</dbReference>
<comment type="caution">
    <text evidence="1">The sequence shown here is derived from an EMBL/GenBank/DDBJ whole genome shotgun (WGS) entry which is preliminary data.</text>
</comment>
<accession>A0ABV5HIG2</accession>
<dbReference type="Gene3D" id="3.40.50.300">
    <property type="entry name" value="P-loop containing nucleotide triphosphate hydrolases"/>
    <property type="match status" value="1"/>
</dbReference>
<name>A0ABV5HIG2_9VIBR</name>
<dbReference type="RefSeq" id="WP_390189690.1">
    <property type="nucleotide sequence ID" value="NZ_JBHMEP010000001.1"/>
</dbReference>
<protein>
    <submittedName>
        <fullName evidence="1">AAA family ATPase</fullName>
    </submittedName>
</protein>
<evidence type="ECO:0000313" key="2">
    <source>
        <dbReference type="Proteomes" id="UP001589645"/>
    </source>
</evidence>
<gene>
    <name evidence="1" type="ORF">ACFFUV_03415</name>
</gene>